<dbReference type="AlphaFoldDB" id="A0A2P7BFR3"/>
<dbReference type="EMBL" id="PGGM01000003">
    <property type="protein sequence ID" value="PSH65262.1"/>
    <property type="molecule type" value="Genomic_DNA"/>
</dbReference>
<dbReference type="GO" id="GO:0006508">
    <property type="term" value="P:proteolysis"/>
    <property type="evidence" value="ECO:0007669"/>
    <property type="project" value="InterPro"/>
</dbReference>
<dbReference type="PANTHER" id="PTHR42881:SF2">
    <property type="entry name" value="PROLYL ENDOPEPTIDASE"/>
    <property type="match status" value="1"/>
</dbReference>
<gene>
    <name evidence="4" type="ORF">CU103_09640</name>
</gene>
<keyword evidence="5" id="KW-1185">Reference proteome</keyword>
<dbReference type="SUPFAM" id="SSF53474">
    <property type="entry name" value="alpha/beta-Hydrolases"/>
    <property type="match status" value="1"/>
</dbReference>
<dbReference type="InterPro" id="IPR001375">
    <property type="entry name" value="Peptidase_S9_cat"/>
</dbReference>
<dbReference type="PRINTS" id="PR00862">
    <property type="entry name" value="PROLIGOPTASE"/>
</dbReference>
<dbReference type="InterPro" id="IPR051167">
    <property type="entry name" value="Prolyl_oligopep/macrocyclase"/>
</dbReference>
<dbReference type="PANTHER" id="PTHR42881">
    <property type="entry name" value="PROLYL ENDOPEPTIDASE"/>
    <property type="match status" value="1"/>
</dbReference>
<reference evidence="5" key="1">
    <citation type="submission" date="2017-11" db="EMBL/GenBank/DDBJ databases">
        <authorList>
            <person name="Kuznetsova I."/>
            <person name="Sazanova A."/>
            <person name="Chirak E."/>
            <person name="Safronova V."/>
            <person name="Willems A."/>
        </authorList>
    </citation>
    <scope>NUCLEOTIDE SEQUENCE [LARGE SCALE GENOMIC DNA]</scope>
    <source>
        <strain evidence="5">CCBAU 03422</strain>
    </source>
</reference>
<dbReference type="GO" id="GO:0005829">
    <property type="term" value="C:cytosol"/>
    <property type="evidence" value="ECO:0007669"/>
    <property type="project" value="TreeGrafter"/>
</dbReference>
<dbReference type="EC" id="3.4.21.26" evidence="2"/>
<dbReference type="Proteomes" id="UP000241764">
    <property type="component" value="Unassembled WGS sequence"/>
</dbReference>
<dbReference type="InterPro" id="IPR029058">
    <property type="entry name" value="AB_hydrolase_fold"/>
</dbReference>
<comment type="caution">
    <text evidence="4">The sequence shown here is derived from an EMBL/GenBank/DDBJ whole genome shotgun (WGS) entry which is preliminary data.</text>
</comment>
<evidence type="ECO:0000256" key="1">
    <source>
        <dbReference type="ARBA" id="ARBA00001070"/>
    </source>
</evidence>
<organism evidence="4 5">
    <name type="scientific">Phyllobacterium sophorae</name>
    <dbReference type="NCBI Taxonomy" id="1520277"/>
    <lineage>
        <taxon>Bacteria</taxon>
        <taxon>Pseudomonadati</taxon>
        <taxon>Pseudomonadota</taxon>
        <taxon>Alphaproteobacteria</taxon>
        <taxon>Hyphomicrobiales</taxon>
        <taxon>Phyllobacteriaceae</taxon>
        <taxon>Phyllobacterium</taxon>
    </lineage>
</organism>
<evidence type="ECO:0000259" key="3">
    <source>
        <dbReference type="Pfam" id="PF00326"/>
    </source>
</evidence>
<proteinExistence type="predicted"/>
<dbReference type="GO" id="GO:0070012">
    <property type="term" value="F:oligopeptidase activity"/>
    <property type="evidence" value="ECO:0007669"/>
    <property type="project" value="TreeGrafter"/>
</dbReference>
<sequence length="172" mass="18685">MAHSGKHSQSGAAALPGVGVMGMLRFARFTGGQFWIGDYGDPGKEADFRNFLSYSPYHTIRSGTPYPAILVTTADTDDRAVPVHSFKYVAALQAAKLGDKPRILRVDKRTRHGAGKPTGKAIDEIADPWAFAAHWTGLHSTTAVTAWRSNPSSSARQCWARRSTIIRGWSDG</sequence>
<dbReference type="InterPro" id="IPR002470">
    <property type="entry name" value="Peptidase_S9A"/>
</dbReference>
<comment type="catalytic activity">
    <reaction evidence="1">
        <text>Hydrolysis of Pro-|-Xaa &gt;&gt; Ala-|-Xaa in oligopeptides.</text>
        <dbReference type="EC" id="3.4.21.26"/>
    </reaction>
</comment>
<dbReference type="Gene3D" id="3.40.50.1820">
    <property type="entry name" value="alpha/beta hydrolase"/>
    <property type="match status" value="1"/>
</dbReference>
<dbReference type="OrthoDB" id="9801421at2"/>
<evidence type="ECO:0000313" key="4">
    <source>
        <dbReference type="EMBL" id="PSH65262.1"/>
    </source>
</evidence>
<dbReference type="GO" id="GO:0004252">
    <property type="term" value="F:serine-type endopeptidase activity"/>
    <property type="evidence" value="ECO:0007669"/>
    <property type="project" value="UniProtKB-EC"/>
</dbReference>
<dbReference type="RefSeq" id="WP_106663677.1">
    <property type="nucleotide sequence ID" value="NZ_PGGM01000003.1"/>
</dbReference>
<name>A0A2P7BFR3_9HYPH</name>
<feature type="domain" description="Peptidase S9 prolyl oligopeptidase catalytic" evidence="3">
    <location>
        <begin position="8"/>
        <end position="137"/>
    </location>
</feature>
<evidence type="ECO:0000313" key="5">
    <source>
        <dbReference type="Proteomes" id="UP000241764"/>
    </source>
</evidence>
<evidence type="ECO:0000256" key="2">
    <source>
        <dbReference type="ARBA" id="ARBA00011897"/>
    </source>
</evidence>
<dbReference type="Pfam" id="PF00326">
    <property type="entry name" value="Peptidase_S9"/>
    <property type="match status" value="1"/>
</dbReference>
<accession>A0A2P7BFR3</accession>
<protein>
    <recommendedName>
        <fullName evidence="2">prolyl oligopeptidase</fullName>
        <ecNumber evidence="2">3.4.21.26</ecNumber>
    </recommendedName>
</protein>